<dbReference type="InterPro" id="IPR003672">
    <property type="entry name" value="CobN/Mg_chltase"/>
</dbReference>
<evidence type="ECO:0000313" key="3">
    <source>
        <dbReference type="Proteomes" id="UP000186919"/>
    </source>
</evidence>
<protein>
    <submittedName>
        <fullName evidence="2">Cobalamin biosynthesis protein CobN</fullName>
    </submittedName>
</protein>
<reference evidence="2 3" key="1">
    <citation type="submission" date="2016-01" db="EMBL/GenBank/DDBJ databases">
        <title>Mycobacterium immunogenum strain CD11_6 genome sequencing and assembly.</title>
        <authorList>
            <person name="Kaur G."/>
            <person name="Nair G.R."/>
            <person name="Mayilraj S."/>
        </authorList>
    </citation>
    <scope>NUCLEOTIDE SEQUENCE [LARGE SCALE GENOMIC DNA]</scope>
    <source>
        <strain evidence="2 3">CD11-6</strain>
    </source>
</reference>
<gene>
    <name evidence="2" type="primary">cobN</name>
    <name evidence="2" type="ORF">AWB85_14535</name>
</gene>
<evidence type="ECO:0000313" key="2">
    <source>
        <dbReference type="EMBL" id="OAT67344.1"/>
    </source>
</evidence>
<dbReference type="AlphaFoldDB" id="A0A179V6J5"/>
<dbReference type="PANTHER" id="PTHR44119">
    <property type="entry name" value="MAGNESIUM-CHELATASE SUBUNIT CHLH, CHLOROPLASTIC"/>
    <property type="match status" value="1"/>
</dbReference>
<name>A0A179V6J5_9MYCO</name>
<organism evidence="2 3">
    <name type="scientific">Mycobacteroides immunogenum</name>
    <dbReference type="NCBI Taxonomy" id="83262"/>
    <lineage>
        <taxon>Bacteria</taxon>
        <taxon>Bacillati</taxon>
        <taxon>Actinomycetota</taxon>
        <taxon>Actinomycetes</taxon>
        <taxon>Mycobacteriales</taxon>
        <taxon>Mycobacteriaceae</taxon>
        <taxon>Mycobacteroides</taxon>
    </lineage>
</organism>
<dbReference type="NCBIfam" id="TIGR02257">
    <property type="entry name" value="cobalto_cobN"/>
    <property type="match status" value="1"/>
</dbReference>
<dbReference type="Proteomes" id="UP000186919">
    <property type="component" value="Unassembled WGS sequence"/>
</dbReference>
<dbReference type="InterPro" id="IPR011953">
    <property type="entry name" value="Cobalto_CobN"/>
</dbReference>
<dbReference type="GO" id="GO:0009236">
    <property type="term" value="P:cobalamin biosynthetic process"/>
    <property type="evidence" value="ECO:0007669"/>
    <property type="project" value="InterPro"/>
</dbReference>
<dbReference type="RefSeq" id="WP_064632621.1">
    <property type="nucleotide sequence ID" value="NZ_LQYE01000030.1"/>
</dbReference>
<proteinExistence type="predicted"/>
<evidence type="ECO:0000259" key="1">
    <source>
        <dbReference type="Pfam" id="PF02514"/>
    </source>
</evidence>
<dbReference type="PANTHER" id="PTHR44119:SF4">
    <property type="entry name" value="AEROBIC COBALTOCHELATASE SUBUNIT COBN"/>
    <property type="match status" value="1"/>
</dbReference>
<dbReference type="EMBL" id="LQYE01000030">
    <property type="protein sequence ID" value="OAT67344.1"/>
    <property type="molecule type" value="Genomic_DNA"/>
</dbReference>
<dbReference type="CDD" id="cd10150">
    <property type="entry name" value="CobN_like"/>
    <property type="match status" value="1"/>
</dbReference>
<accession>A0A179V6J5</accession>
<feature type="domain" description="CobN/magnesium chelatase" evidence="1">
    <location>
        <begin position="102"/>
        <end position="1189"/>
    </location>
</feature>
<dbReference type="GO" id="GO:0051116">
    <property type="term" value="F:cobaltochelatase activity"/>
    <property type="evidence" value="ECO:0007669"/>
    <property type="project" value="InterPro"/>
</dbReference>
<sequence length="1207" mass="130398">MSDAPILILSTSDTDLLSARASGANYRWANPSRIHVDDLPGLLDGMGAVVVRLLGGRRGWEEGIDAVIGSGVPAVVVSGEQAPDAELMECSTVPGGVALQVHRYLAEGGTANLRQLHAFLSDTILMTGIGFEPPATNPAWGVLARDTARAADSGPTVAVLYYRAQQLAGNTAYIDALCTAIENHGGRALPVFCASLRTAPPELLETLSAADAMVVTVLAAGGATPASVGAGGSDDEWNVAHLAALDIPILQGLCLTSPREDWDANDDGMSPLDVATQVAVPEFDGRIITVPFSFKEIDSDGLITYVPDAERCARVAGIALRHAKLRSIPAGERRVAVVFSAYPTKHARIGNAVGLDTPASAVALLTAMRDAGYDVGADGDIPGLPVTGRPAQEGDGDTLVHTLIERGGQDPDWLTADQLAGNPIRVSARQYREWFARLSPGLTEQVVEHWGPPPGELFVDTSVNPEGDIVIAALQAGNTVLLVQPPRGFGENPVAIYHDPDLPPSHHYLAAYRWLSAPRAEGGFGADALVHLGKHGNLEWLPGKTVGLSADCATDAAIGDLPLIYPFLVNDPGEGTQAKRRAHATLVDHLIPPMARAETYGDIARLEQLLDEHANISALDPAKLPAIRQQIWTLMRAAKMDHDLGLAERPDEEVFDDMLLHVDGWLCEIKDVQIRDGLHILGSAPEDGAQVDLVLAILRARQMWAGEQSVPGLRQALGLAEDGTDDRARVDEIDQQAHSLLTALQNASWSPDAVGDLTEDPLVAQILRFAATEVVPRLNGTNGEIDAVLRALDGRFIEAGPSGSPLRGLVNVLPTGRNFYSVDPKAVPSKLAWETGQAMADSLLQRYRTDYGDWPRSVGLSIWGTSAMRTSGDDIAEVLALLGVRPVWDDASRRVVSLEAISLAELGRPRIDVTVRISGFFRDAFPHVVTMLDDAVALAAGLDEPAEQNYLRAHAEADRAEHGDWRRATMRIFGSKPGTYGAGLLQLIDSQNWRNDSDLEQVYTAWGGFAYGRGLDGAAASEDMRHQYRRIAVAAKNTDTREHDIADSDDYFQYHGGMVAAVRALTGKAPAAYIGDNTRPDSVRTRTLSEETTRVFRARVVNPRWLEAMRRHGYKGAFEMAATVDYLFGYDATANVMADWMYEQLTNSYVLDEQNRKFMQQSNPWALHGIAERLLEAASRGLWEKPDQQVLDDLRNVFLETEGELES</sequence>
<dbReference type="Pfam" id="PF02514">
    <property type="entry name" value="CobN-Mg_chel"/>
    <property type="match status" value="1"/>
</dbReference>
<comment type="caution">
    <text evidence="2">The sequence shown here is derived from an EMBL/GenBank/DDBJ whole genome shotgun (WGS) entry which is preliminary data.</text>
</comment>